<comment type="caution">
    <text evidence="2">The sequence shown here is derived from an EMBL/GenBank/DDBJ whole genome shotgun (WGS) entry which is preliminary data.</text>
</comment>
<sequence length="871" mass="96830">MKRRDFITKTALTTFLLSELSSFNILASPGSTLKDLDPDKATAALLTEDASVKFKGLLQWMQSNGWIDYLNKTLSLNINPANTDISAYTKDQTFAKVKGFDDFMGEKLIEPGYPAGSLLYHALASPRVRPAIGIGNYPSAEIIDSLEDIIYGLRTFTADEMKDMVLAVFAYEYRPAYKTPHHLHADMVFSRTGISRIGDCEMNYDALNRCYTNKPADTAKVKNIAVTPARFGLFLAKKVTGEAGIKLMGKARDGEDVTRTFLQPIRKIFKGDTLLDTKELNFSEYHVNEKLNSLVKTFPDHFNNPIDAGGKHLFDINKPPFRVDSRNSTTLVKSIAIGSSVLIKSVPGGLVRWAKQNGKQIYYTVKKQDGAYFAAMNTAFVGNEEVLYYNDLDKQVEREANPYDVPRNTPMFVNAKFKKDGAMPGFIHLERNPRGNYLAALFEDSICDGCVTVDTKSWNSKLLPDHVLHNCLPAFSIITAPDFFPLVDNYDLAGFDFEDNTTNFFEGGLYSFCAERTRPNQTMQNPVTQKQAFDAHGDTFTAVFSESKNIKIISGANYTETSKREYQSSSFLPDVCSGVFAPGWDITYANDTKKPDGTYAKVDSYLSTRGLGSPFAEDMKLCAAMNGMWPAASPDAARTYQGSMDTDYRNPTAVPLLDKEIGLHKDSPACKELHLFESTGWDGEQGPFLERVYNNVFVNFTDLACADYIQNAMNGQMDMSVLRNLTSAELRSRMACLKLCINKLPQTNFGQEIIDDAKQKMVGLTGLWLVSAEKVADWGTGAKGLGIPADLVGDNTIWATKPRKGISGPGYLYVFANTDKAKPIMADNLSTKRRIQACLKLYVCQVTESGIAWTMVYGDRLTSGQKLVWNY</sequence>
<organism evidence="2 3">
    <name type="scientific">Mucilaginibacter pankratovii</name>
    <dbReference type="NCBI Taxonomy" id="2772110"/>
    <lineage>
        <taxon>Bacteria</taxon>
        <taxon>Pseudomonadati</taxon>
        <taxon>Bacteroidota</taxon>
        <taxon>Sphingobacteriia</taxon>
        <taxon>Sphingobacteriales</taxon>
        <taxon>Sphingobacteriaceae</taxon>
        <taxon>Mucilaginibacter</taxon>
    </lineage>
</organism>
<reference evidence="2 3" key="1">
    <citation type="submission" date="2020-09" db="EMBL/GenBank/DDBJ databases">
        <title>Novel species of Mucilaginibacter isolated from a glacier on the Tibetan Plateau.</title>
        <authorList>
            <person name="Liu Q."/>
            <person name="Xin Y.-H."/>
        </authorList>
    </citation>
    <scope>NUCLEOTIDE SEQUENCE [LARGE SCALE GENOMIC DNA]</scope>
    <source>
        <strain evidence="2 3">ZT4R22</strain>
    </source>
</reference>
<feature type="signal peptide" evidence="1">
    <location>
        <begin position="1"/>
        <end position="27"/>
    </location>
</feature>
<gene>
    <name evidence="2" type="ORF">IDJ77_00860</name>
</gene>
<evidence type="ECO:0000313" key="3">
    <source>
        <dbReference type="Proteomes" id="UP000606600"/>
    </source>
</evidence>
<protein>
    <submittedName>
        <fullName evidence="2">Uncharacterized protein</fullName>
    </submittedName>
</protein>
<keyword evidence="1" id="KW-0732">Signal</keyword>
<evidence type="ECO:0000313" key="2">
    <source>
        <dbReference type="EMBL" id="MBD1362344.1"/>
    </source>
</evidence>
<dbReference type="EMBL" id="JACWMY010000001">
    <property type="protein sequence ID" value="MBD1362344.1"/>
    <property type="molecule type" value="Genomic_DNA"/>
</dbReference>
<dbReference type="RefSeq" id="WP_191187033.1">
    <property type="nucleotide sequence ID" value="NZ_JACWMY010000001.1"/>
</dbReference>
<name>A0ABR7WLW1_9SPHI</name>
<feature type="chain" id="PRO_5046579087" evidence="1">
    <location>
        <begin position="28"/>
        <end position="871"/>
    </location>
</feature>
<accession>A0ABR7WLW1</accession>
<evidence type="ECO:0000256" key="1">
    <source>
        <dbReference type="SAM" id="SignalP"/>
    </source>
</evidence>
<proteinExistence type="predicted"/>
<keyword evidence="3" id="KW-1185">Reference proteome</keyword>
<dbReference type="Proteomes" id="UP000606600">
    <property type="component" value="Unassembled WGS sequence"/>
</dbReference>